<gene>
    <name evidence="1" type="ORF">BV898_00994</name>
</gene>
<accession>A0A1W0XDC3</accession>
<evidence type="ECO:0000313" key="2">
    <source>
        <dbReference type="Proteomes" id="UP000192578"/>
    </source>
</evidence>
<dbReference type="EMBL" id="MTYJ01000003">
    <property type="protein sequence ID" value="OQV25311.1"/>
    <property type="molecule type" value="Genomic_DNA"/>
</dbReference>
<protein>
    <submittedName>
        <fullName evidence="1">Uncharacterized protein</fullName>
    </submittedName>
</protein>
<organism evidence="1 2">
    <name type="scientific">Hypsibius exemplaris</name>
    <name type="common">Freshwater tardigrade</name>
    <dbReference type="NCBI Taxonomy" id="2072580"/>
    <lineage>
        <taxon>Eukaryota</taxon>
        <taxon>Metazoa</taxon>
        <taxon>Ecdysozoa</taxon>
        <taxon>Tardigrada</taxon>
        <taxon>Eutardigrada</taxon>
        <taxon>Parachela</taxon>
        <taxon>Hypsibioidea</taxon>
        <taxon>Hypsibiidae</taxon>
        <taxon>Hypsibius</taxon>
    </lineage>
</organism>
<sequence>MSHTESLGAVAVEFVRIFRQASSKNSKWENVIPSPEINRSSWNTKKKRHKRIGRIRLDKKHASAMLTIYIRQHMGAAAAAAFHLENKQTV</sequence>
<dbReference type="Proteomes" id="UP000192578">
    <property type="component" value="Unassembled WGS sequence"/>
</dbReference>
<evidence type="ECO:0000313" key="1">
    <source>
        <dbReference type="EMBL" id="OQV25311.1"/>
    </source>
</evidence>
<proteinExistence type="predicted"/>
<comment type="caution">
    <text evidence="1">The sequence shown here is derived from an EMBL/GenBank/DDBJ whole genome shotgun (WGS) entry which is preliminary data.</text>
</comment>
<reference evidence="2" key="1">
    <citation type="submission" date="2017-01" db="EMBL/GenBank/DDBJ databases">
        <title>Comparative genomics of anhydrobiosis in the tardigrade Hypsibius dujardini.</title>
        <authorList>
            <person name="Yoshida Y."/>
            <person name="Koutsovoulos G."/>
            <person name="Laetsch D."/>
            <person name="Stevens L."/>
            <person name="Kumar S."/>
            <person name="Horikawa D."/>
            <person name="Ishino K."/>
            <person name="Komine S."/>
            <person name="Tomita M."/>
            <person name="Blaxter M."/>
            <person name="Arakawa K."/>
        </authorList>
    </citation>
    <scope>NUCLEOTIDE SEQUENCE [LARGE SCALE GENOMIC DNA]</scope>
    <source>
        <strain evidence="2">Z151</strain>
    </source>
</reference>
<keyword evidence="2" id="KW-1185">Reference proteome</keyword>
<dbReference type="AlphaFoldDB" id="A0A1W0XDC3"/>
<name>A0A1W0XDC3_HYPEX</name>